<dbReference type="EMBL" id="CADEPI010000639">
    <property type="protein sequence ID" value="CAB3387847.1"/>
    <property type="molecule type" value="Genomic_DNA"/>
</dbReference>
<reference evidence="3 4" key="1">
    <citation type="submission" date="2020-04" db="EMBL/GenBank/DDBJ databases">
        <authorList>
            <person name="Alioto T."/>
            <person name="Alioto T."/>
            <person name="Gomez Garrido J."/>
        </authorList>
    </citation>
    <scope>NUCLEOTIDE SEQUENCE [LARGE SCALE GENOMIC DNA]</scope>
</reference>
<evidence type="ECO:0000256" key="1">
    <source>
        <dbReference type="SAM" id="Coils"/>
    </source>
</evidence>
<evidence type="ECO:0000256" key="2">
    <source>
        <dbReference type="SAM" id="MobiDB-lite"/>
    </source>
</evidence>
<name>A0A8S1EC92_9INSE</name>
<evidence type="ECO:0000313" key="4">
    <source>
        <dbReference type="Proteomes" id="UP000494165"/>
    </source>
</evidence>
<dbReference type="InterPro" id="IPR022786">
    <property type="entry name" value="Geminin/Multicilin"/>
</dbReference>
<dbReference type="GO" id="GO:0006275">
    <property type="term" value="P:regulation of DNA replication"/>
    <property type="evidence" value="ECO:0007669"/>
    <property type="project" value="InterPro"/>
</dbReference>
<protein>
    <submittedName>
        <fullName evidence="3">Uncharacterized protein</fullName>
    </submittedName>
</protein>
<dbReference type="OrthoDB" id="10043826at2759"/>
<organism evidence="3 4">
    <name type="scientific">Cloeon dipterum</name>
    <dbReference type="NCBI Taxonomy" id="197152"/>
    <lineage>
        <taxon>Eukaryota</taxon>
        <taxon>Metazoa</taxon>
        <taxon>Ecdysozoa</taxon>
        <taxon>Arthropoda</taxon>
        <taxon>Hexapoda</taxon>
        <taxon>Insecta</taxon>
        <taxon>Pterygota</taxon>
        <taxon>Palaeoptera</taxon>
        <taxon>Ephemeroptera</taxon>
        <taxon>Pisciforma</taxon>
        <taxon>Baetidae</taxon>
        <taxon>Cloeon</taxon>
    </lineage>
</organism>
<dbReference type="Gene3D" id="1.20.5.1180">
    <property type="entry name" value="Geminin coiled-coil domain"/>
    <property type="match status" value="1"/>
</dbReference>
<sequence>MRTPAEKFVIYPDKKDVVATPPSRAPLQQKSLTTINPNKQKALASPNKCDENIDINQENFKPKAAFDLFPSRKFKLLPETKNTTESSTQTNAQFEATGSVTAEDLIEDTPSEFYWERLAKNKAASLEKALEENKLLKERIKALESDMKIKDEMLEEARAMAEVIKELVD</sequence>
<feature type="region of interest" description="Disordered" evidence="2">
    <location>
        <begin position="80"/>
        <end position="101"/>
    </location>
</feature>
<feature type="coiled-coil region" evidence="1">
    <location>
        <begin position="119"/>
        <end position="160"/>
    </location>
</feature>
<comment type="caution">
    <text evidence="3">The sequence shown here is derived from an EMBL/GenBank/DDBJ whole genome shotgun (WGS) entry which is preliminary data.</text>
</comment>
<proteinExistence type="predicted"/>
<dbReference type="Proteomes" id="UP000494165">
    <property type="component" value="Unassembled WGS sequence"/>
</dbReference>
<accession>A0A8S1EC92</accession>
<dbReference type="Pfam" id="PF07412">
    <property type="entry name" value="Geminin"/>
    <property type="match status" value="1"/>
</dbReference>
<evidence type="ECO:0000313" key="3">
    <source>
        <dbReference type="EMBL" id="CAB3387847.1"/>
    </source>
</evidence>
<gene>
    <name evidence="3" type="ORF">CLODIP_2_CD02517</name>
</gene>
<dbReference type="SUPFAM" id="SSF111469">
    <property type="entry name" value="Geminin coiled-coil domain"/>
    <property type="match status" value="1"/>
</dbReference>
<keyword evidence="1" id="KW-0175">Coiled coil</keyword>
<dbReference type="AlphaFoldDB" id="A0A8S1EC92"/>
<keyword evidence="4" id="KW-1185">Reference proteome</keyword>
<feature type="compositionally biased region" description="Polar residues" evidence="2">
    <location>
        <begin position="80"/>
        <end position="100"/>
    </location>
</feature>